<organism evidence="1">
    <name type="scientific">Siphoviridae sp. ctPyh10</name>
    <dbReference type="NCBI Taxonomy" id="2827865"/>
    <lineage>
        <taxon>Viruses</taxon>
        <taxon>Duplodnaviria</taxon>
        <taxon>Heunggongvirae</taxon>
        <taxon>Uroviricota</taxon>
        <taxon>Caudoviricetes</taxon>
    </lineage>
</organism>
<evidence type="ECO:0000313" key="1">
    <source>
        <dbReference type="EMBL" id="DAF56293.1"/>
    </source>
</evidence>
<sequence>MTHQAPCPRPGAPSAEQLFATLVSLFEDQEGVKIDYTIVDGDGKDGHKDA</sequence>
<dbReference type="EMBL" id="BK032711">
    <property type="protein sequence ID" value="DAF56293.1"/>
    <property type="molecule type" value="Genomic_DNA"/>
</dbReference>
<reference evidence="1" key="1">
    <citation type="journal article" date="2021" name="Proc. Natl. Acad. Sci. U.S.A.">
        <title>A Catalog of Tens of Thousands of Viruses from Human Metagenomes Reveals Hidden Associations with Chronic Diseases.</title>
        <authorList>
            <person name="Tisza M.J."/>
            <person name="Buck C.B."/>
        </authorList>
    </citation>
    <scope>NUCLEOTIDE SEQUENCE</scope>
    <source>
        <strain evidence="1">CtPyh10</strain>
    </source>
</reference>
<name>A0A8S5SYY7_9CAUD</name>
<accession>A0A8S5SYY7</accession>
<proteinExistence type="predicted"/>
<protein>
    <submittedName>
        <fullName evidence="1">Uncharacterized protein</fullName>
    </submittedName>
</protein>